<dbReference type="VEuPathDB" id="FungiDB:SAPIO_CDS10401"/>
<dbReference type="EMBL" id="JOWA01000165">
    <property type="protein sequence ID" value="KEZ39028.1"/>
    <property type="molecule type" value="Genomic_DNA"/>
</dbReference>
<gene>
    <name evidence="2" type="ORF">SAPIO_CDS10401</name>
</gene>
<dbReference type="AlphaFoldDB" id="A0A084FVB6"/>
<feature type="compositionally biased region" description="Polar residues" evidence="1">
    <location>
        <begin position="9"/>
        <end position="37"/>
    </location>
</feature>
<dbReference type="HOGENOM" id="CLU_2607363_0_0_1"/>
<comment type="caution">
    <text evidence="2">The sequence shown here is derived from an EMBL/GenBank/DDBJ whole genome shotgun (WGS) entry which is preliminary data.</text>
</comment>
<dbReference type="RefSeq" id="XP_016638827.1">
    <property type="nucleotide sequence ID" value="XM_016783992.1"/>
</dbReference>
<evidence type="ECO:0000313" key="2">
    <source>
        <dbReference type="EMBL" id="KEZ39028.1"/>
    </source>
</evidence>
<reference evidence="2 3" key="1">
    <citation type="journal article" date="2014" name="Genome Announc.">
        <title>Draft genome sequence of the pathogenic fungus Scedosporium apiospermum.</title>
        <authorList>
            <person name="Vandeputte P."/>
            <person name="Ghamrawi S."/>
            <person name="Rechenmann M."/>
            <person name="Iltis A."/>
            <person name="Giraud S."/>
            <person name="Fleury M."/>
            <person name="Thornton C."/>
            <person name="Delhaes L."/>
            <person name="Meyer W."/>
            <person name="Papon N."/>
            <person name="Bouchara J.P."/>
        </authorList>
    </citation>
    <scope>NUCLEOTIDE SEQUENCE [LARGE SCALE GENOMIC DNA]</scope>
    <source>
        <strain evidence="2 3">IHEM 14462</strain>
    </source>
</reference>
<name>A0A084FVB6_PSEDA</name>
<organism evidence="2 3">
    <name type="scientific">Pseudallescheria apiosperma</name>
    <name type="common">Scedosporium apiospermum</name>
    <dbReference type="NCBI Taxonomy" id="563466"/>
    <lineage>
        <taxon>Eukaryota</taxon>
        <taxon>Fungi</taxon>
        <taxon>Dikarya</taxon>
        <taxon>Ascomycota</taxon>
        <taxon>Pezizomycotina</taxon>
        <taxon>Sordariomycetes</taxon>
        <taxon>Hypocreomycetidae</taxon>
        <taxon>Microascales</taxon>
        <taxon>Microascaceae</taxon>
        <taxon>Scedosporium</taxon>
    </lineage>
</organism>
<dbReference type="GeneID" id="27719594"/>
<evidence type="ECO:0000313" key="3">
    <source>
        <dbReference type="Proteomes" id="UP000028545"/>
    </source>
</evidence>
<dbReference type="Proteomes" id="UP000028545">
    <property type="component" value="Unassembled WGS sequence"/>
</dbReference>
<accession>A0A084FVB6</accession>
<evidence type="ECO:0000256" key="1">
    <source>
        <dbReference type="SAM" id="MobiDB-lite"/>
    </source>
</evidence>
<keyword evidence="3" id="KW-1185">Reference proteome</keyword>
<proteinExistence type="predicted"/>
<dbReference type="KEGG" id="sapo:SAPIO_CDS10401"/>
<protein>
    <submittedName>
        <fullName evidence="2">Uncharacterized protein</fullName>
    </submittedName>
</protein>
<feature type="region of interest" description="Disordered" evidence="1">
    <location>
        <begin position="1"/>
        <end position="37"/>
    </location>
</feature>
<sequence>MAPFAPSKPQGTNGASASTRNTVKAKPQNQEALNENPNFSNAAFGTCTILDVDSTHFLTADPKEKKVFYSTSHLLSSTT</sequence>